<dbReference type="Proteomes" id="UP000231382">
    <property type="component" value="Unassembled WGS sequence"/>
</dbReference>
<evidence type="ECO:0000313" key="2">
    <source>
        <dbReference type="Proteomes" id="UP000231382"/>
    </source>
</evidence>
<comment type="caution">
    <text evidence="1">The sequence shown here is derived from an EMBL/GenBank/DDBJ whole genome shotgun (WGS) entry which is preliminary data.</text>
</comment>
<dbReference type="EMBL" id="PEZW01000017">
    <property type="protein sequence ID" value="PIS07658.1"/>
    <property type="molecule type" value="Genomic_DNA"/>
</dbReference>
<accession>A0A2H0W8I5</accession>
<name>A0A2H0W8I5_9BACT</name>
<sequence length="65" mass="7506">RSKTSTDLSNKANCTFILELLHFYFGDDTNFPQFIKYLIGLTQKPRRPLRQPADQRAGIAHNQIV</sequence>
<protein>
    <submittedName>
        <fullName evidence="1">Uncharacterized protein</fullName>
    </submittedName>
</protein>
<reference evidence="2" key="1">
    <citation type="submission" date="2017-09" db="EMBL/GenBank/DDBJ databases">
        <title>Depth-based differentiation of microbial function through sediment-hosted aquifers and enrichment of novel symbionts in the deep terrestrial subsurface.</title>
        <authorList>
            <person name="Probst A.J."/>
            <person name="Ladd B."/>
            <person name="Jarett J.K."/>
            <person name="Geller-Mcgrath D.E."/>
            <person name="Sieber C.M.K."/>
            <person name="Emerson J.B."/>
            <person name="Anantharaman K."/>
            <person name="Thomas B.C."/>
            <person name="Malmstrom R."/>
            <person name="Stieglmeier M."/>
            <person name="Klingl A."/>
            <person name="Woyke T."/>
            <person name="Ryan C.M."/>
            <person name="Banfield J.F."/>
        </authorList>
    </citation>
    <scope>NUCLEOTIDE SEQUENCE [LARGE SCALE GENOMIC DNA]</scope>
</reference>
<feature type="non-terminal residue" evidence="1">
    <location>
        <position position="1"/>
    </location>
</feature>
<organism evidence="1 2">
    <name type="scientific">Candidatus Berkelbacteria bacterium CG10_big_fil_rev_8_21_14_0_10_43_13</name>
    <dbReference type="NCBI Taxonomy" id="1974514"/>
    <lineage>
        <taxon>Bacteria</taxon>
        <taxon>Candidatus Berkelbacteria</taxon>
    </lineage>
</organism>
<dbReference type="AlphaFoldDB" id="A0A2H0W8I5"/>
<gene>
    <name evidence="1" type="ORF">COT78_02340</name>
</gene>
<evidence type="ECO:0000313" key="1">
    <source>
        <dbReference type="EMBL" id="PIS07658.1"/>
    </source>
</evidence>
<proteinExistence type="predicted"/>